<dbReference type="InterPro" id="IPR010610">
    <property type="entry name" value="EryCIII-like_C"/>
</dbReference>
<organism evidence="3 4">
    <name type="scientific">Nonomuraea fuscirosea</name>
    <dbReference type="NCBI Taxonomy" id="1291556"/>
    <lineage>
        <taxon>Bacteria</taxon>
        <taxon>Bacillati</taxon>
        <taxon>Actinomycetota</taxon>
        <taxon>Actinomycetes</taxon>
        <taxon>Streptosporangiales</taxon>
        <taxon>Streptosporangiaceae</taxon>
        <taxon>Nonomuraea</taxon>
    </lineage>
</organism>
<dbReference type="Pfam" id="PF06722">
    <property type="entry name" value="EryCIII-like_C"/>
    <property type="match status" value="1"/>
</dbReference>
<dbReference type="PANTHER" id="PTHR48050">
    <property type="entry name" value="STEROL 3-BETA-GLUCOSYLTRANSFERASE"/>
    <property type="match status" value="1"/>
</dbReference>
<accession>A0A2T0M7D9</accession>
<name>A0A2T0M7D9_9ACTN</name>
<comment type="caution">
    <text evidence="3">The sequence shown here is derived from an EMBL/GenBank/DDBJ whole genome shotgun (WGS) entry which is preliminary data.</text>
</comment>
<dbReference type="GO" id="GO:0008194">
    <property type="term" value="F:UDP-glycosyltransferase activity"/>
    <property type="evidence" value="ECO:0007669"/>
    <property type="project" value="InterPro"/>
</dbReference>
<dbReference type="GO" id="GO:0016758">
    <property type="term" value="F:hexosyltransferase activity"/>
    <property type="evidence" value="ECO:0007669"/>
    <property type="project" value="InterPro"/>
</dbReference>
<evidence type="ECO:0000259" key="2">
    <source>
        <dbReference type="Pfam" id="PF06722"/>
    </source>
</evidence>
<dbReference type="InterPro" id="IPR004276">
    <property type="entry name" value="GlycoTrans_28_N"/>
</dbReference>
<dbReference type="InterPro" id="IPR002213">
    <property type="entry name" value="UDP_glucos_trans"/>
</dbReference>
<dbReference type="AlphaFoldDB" id="A0A2T0M7D9"/>
<dbReference type="InterPro" id="IPR050426">
    <property type="entry name" value="Glycosyltransferase_28"/>
</dbReference>
<evidence type="ECO:0000313" key="3">
    <source>
        <dbReference type="EMBL" id="PRX53425.1"/>
    </source>
</evidence>
<dbReference type="RefSeq" id="WP_106250569.1">
    <property type="nucleotide sequence ID" value="NZ_PVNG01000027.1"/>
</dbReference>
<keyword evidence="4" id="KW-1185">Reference proteome</keyword>
<dbReference type="FunFam" id="3.40.50.2000:FF:000009">
    <property type="entry name" value="Sterol 3-beta-glucosyltransferase UGT80A2"/>
    <property type="match status" value="1"/>
</dbReference>
<dbReference type="Proteomes" id="UP000238312">
    <property type="component" value="Unassembled WGS sequence"/>
</dbReference>
<evidence type="ECO:0000259" key="1">
    <source>
        <dbReference type="Pfam" id="PF03033"/>
    </source>
</evidence>
<dbReference type="GO" id="GO:0005975">
    <property type="term" value="P:carbohydrate metabolic process"/>
    <property type="evidence" value="ECO:0007669"/>
    <property type="project" value="InterPro"/>
</dbReference>
<gene>
    <name evidence="3" type="ORF">B0I32_12714</name>
</gene>
<dbReference type="CDD" id="cd03784">
    <property type="entry name" value="GT1_Gtf-like"/>
    <property type="match status" value="1"/>
</dbReference>
<dbReference type="PANTHER" id="PTHR48050:SF13">
    <property type="entry name" value="STEROL 3-BETA-GLUCOSYLTRANSFERASE UGT80A2"/>
    <property type="match status" value="1"/>
</dbReference>
<dbReference type="SUPFAM" id="SSF53756">
    <property type="entry name" value="UDP-Glycosyltransferase/glycogen phosphorylase"/>
    <property type="match status" value="1"/>
</dbReference>
<protein>
    <submittedName>
        <fullName evidence="3">UDP:flavonoid glycosyltransferase YjiC (YdhE family)</fullName>
    </submittedName>
</protein>
<dbReference type="GO" id="GO:0033072">
    <property type="term" value="P:vancomycin biosynthetic process"/>
    <property type="evidence" value="ECO:0007669"/>
    <property type="project" value="UniProtKB-ARBA"/>
</dbReference>
<sequence length="411" mass="43280">MTTKVLIIGIGTRGDVAPYAGLGVRLREAGHEVTIAAHEPYAELVPDAGLACVTLPGDPLTALTGRISISAFRDYSEQLVEGLAGLREREADVLLLGVAGAPACHVAEAMGVPSMGVHLQPVDPTGDFPPVMSLLRRSLGRWGNRRAARLAFEVPAAGPLLAGLGVRMRARLGLPPMTPRALYRRRESTRWPVFHGVSPLVLPRPADWRPGLEITGYWWPPRPRGWQPDPVLRDFLASGPAPVFVGFGSLAGTRAEQYTALAVDALRRAGLRGVLQTGVRGLLSDDVLGVGDVPHDWLFPRMAAVAHHCGGGTTGSGVRAGVPAVAVPVMNDQPFWASRLTALGVASAAIPFRRLTPARLAAALTAAVTDPGYGERARALSAGVSAEDGAAPVVEAVDRLQARDGPGRRHG</sequence>
<feature type="domain" description="Glycosyltransferase family 28 N-terminal" evidence="1">
    <location>
        <begin position="5"/>
        <end position="93"/>
    </location>
</feature>
<evidence type="ECO:0000313" key="4">
    <source>
        <dbReference type="Proteomes" id="UP000238312"/>
    </source>
</evidence>
<feature type="domain" description="Erythromycin biosynthesis protein CIII-like C-terminal" evidence="2">
    <location>
        <begin position="283"/>
        <end position="396"/>
    </location>
</feature>
<reference evidence="3 4" key="1">
    <citation type="submission" date="2018-03" db="EMBL/GenBank/DDBJ databases">
        <title>Genomic Encyclopedia of Type Strains, Phase III (KMG-III): the genomes of soil and plant-associated and newly described type strains.</title>
        <authorList>
            <person name="Whitman W."/>
        </authorList>
    </citation>
    <scope>NUCLEOTIDE SEQUENCE [LARGE SCALE GENOMIC DNA]</scope>
    <source>
        <strain evidence="3 4">CGMCC 4.7104</strain>
    </source>
</reference>
<keyword evidence="3" id="KW-0808">Transferase</keyword>
<proteinExistence type="predicted"/>
<dbReference type="Gene3D" id="3.40.50.2000">
    <property type="entry name" value="Glycogen Phosphorylase B"/>
    <property type="match status" value="2"/>
</dbReference>
<dbReference type="Pfam" id="PF03033">
    <property type="entry name" value="Glyco_transf_28"/>
    <property type="match status" value="1"/>
</dbReference>
<dbReference type="EMBL" id="PVNG01000027">
    <property type="protein sequence ID" value="PRX53425.1"/>
    <property type="molecule type" value="Genomic_DNA"/>
</dbReference>
<dbReference type="OrthoDB" id="3253247at2"/>